<feature type="region of interest" description="Disordered" evidence="4">
    <location>
        <begin position="110"/>
        <end position="149"/>
    </location>
</feature>
<dbReference type="GO" id="GO:0003677">
    <property type="term" value="F:DNA binding"/>
    <property type="evidence" value="ECO:0007669"/>
    <property type="project" value="UniProtKB-KW"/>
</dbReference>
<dbReference type="PANTHER" id="PTHR10302">
    <property type="entry name" value="SINGLE-STRANDED DNA-BINDING PROTEIN"/>
    <property type="match status" value="1"/>
</dbReference>
<reference evidence="5 6" key="1">
    <citation type="submission" date="2021-05" db="EMBL/GenBank/DDBJ databases">
        <title>A Polyphasic approach of four new species of the genus Ohtaekwangia: Ohtaekwangia histidinii sp. nov., Ohtaekwangia cretensis sp. nov., Ohtaekwangia indiensis sp. nov., Ohtaekwangia reichenbachii sp. nov. from diverse environment.</title>
        <authorList>
            <person name="Octaviana S."/>
        </authorList>
    </citation>
    <scope>NUCLEOTIDE SEQUENCE [LARGE SCALE GENOMIC DNA]</scope>
    <source>
        <strain evidence="5 6">PWU20</strain>
    </source>
</reference>
<evidence type="ECO:0000256" key="3">
    <source>
        <dbReference type="PIRNR" id="PIRNR002070"/>
    </source>
</evidence>
<dbReference type="SUPFAM" id="SSF50249">
    <property type="entry name" value="Nucleic acid-binding proteins"/>
    <property type="match status" value="1"/>
</dbReference>
<dbReference type="PANTHER" id="PTHR10302:SF27">
    <property type="entry name" value="SINGLE-STRANDED DNA-BINDING PROTEIN"/>
    <property type="match status" value="1"/>
</dbReference>
<dbReference type="NCBIfam" id="TIGR00621">
    <property type="entry name" value="ssb"/>
    <property type="match status" value="1"/>
</dbReference>
<evidence type="ECO:0000313" key="6">
    <source>
        <dbReference type="Proteomes" id="UP000772618"/>
    </source>
</evidence>
<dbReference type="InterPro" id="IPR011344">
    <property type="entry name" value="ssDNA-bd"/>
</dbReference>
<accession>A0ABS5VNP0</accession>
<dbReference type="InterPro" id="IPR000424">
    <property type="entry name" value="Primosome_PriB/ssb"/>
</dbReference>
<sequence length="149" mass="16455">MYMSGVNKVILVGRLGKDPEVRNLDSGATVANFTIATSESYKDKTTGEKKEITEWHNVVLWRGLAEIAQRYLHKGDMVYVEGKLRTRSWEKDGVTRYTTEVIADNMTMLSTRGSGGGYNNSADMGSRSSERATESYSAPADSGTDDLPF</sequence>
<dbReference type="Pfam" id="PF00436">
    <property type="entry name" value="SSB"/>
    <property type="match status" value="1"/>
</dbReference>
<evidence type="ECO:0000256" key="1">
    <source>
        <dbReference type="ARBA" id="ARBA00023125"/>
    </source>
</evidence>
<keyword evidence="6" id="KW-1185">Reference proteome</keyword>
<organism evidence="5 6">
    <name type="scientific">Chryseosolibacter indicus</name>
    <dbReference type="NCBI Taxonomy" id="2782351"/>
    <lineage>
        <taxon>Bacteria</taxon>
        <taxon>Pseudomonadati</taxon>
        <taxon>Bacteroidota</taxon>
        <taxon>Cytophagia</taxon>
        <taxon>Cytophagales</taxon>
        <taxon>Chryseotaleaceae</taxon>
        <taxon>Chryseosolibacter</taxon>
    </lineage>
</organism>
<dbReference type="CDD" id="cd04496">
    <property type="entry name" value="SSB_OBF"/>
    <property type="match status" value="1"/>
</dbReference>
<dbReference type="PIRSF" id="PIRSF002070">
    <property type="entry name" value="SSB"/>
    <property type="match status" value="1"/>
</dbReference>
<protein>
    <recommendedName>
        <fullName evidence="2 3">Single-stranded DNA-binding protein</fullName>
        <shortName evidence="2">SSB</shortName>
    </recommendedName>
</protein>
<proteinExistence type="inferred from homology"/>
<dbReference type="HAMAP" id="MF_00984">
    <property type="entry name" value="SSB"/>
    <property type="match status" value="1"/>
</dbReference>
<comment type="caution">
    <text evidence="5">The sequence shown here is derived from an EMBL/GenBank/DDBJ whole genome shotgun (WGS) entry which is preliminary data.</text>
</comment>
<gene>
    <name evidence="5" type="primary">ssb</name>
    <name evidence="5" type="ORF">KK060_07160</name>
</gene>
<evidence type="ECO:0000313" key="5">
    <source>
        <dbReference type="EMBL" id="MBT1703053.1"/>
    </source>
</evidence>
<evidence type="ECO:0000256" key="4">
    <source>
        <dbReference type="SAM" id="MobiDB-lite"/>
    </source>
</evidence>
<dbReference type="Proteomes" id="UP000772618">
    <property type="component" value="Unassembled WGS sequence"/>
</dbReference>
<dbReference type="PROSITE" id="PS50935">
    <property type="entry name" value="SSB"/>
    <property type="match status" value="1"/>
</dbReference>
<dbReference type="InterPro" id="IPR012340">
    <property type="entry name" value="NA-bd_OB-fold"/>
</dbReference>
<dbReference type="Gene3D" id="2.40.50.140">
    <property type="entry name" value="Nucleic acid-binding proteins"/>
    <property type="match status" value="1"/>
</dbReference>
<comment type="subunit">
    <text evidence="2">Homotetramer.</text>
</comment>
<dbReference type="EMBL" id="JAHESD010000011">
    <property type="protein sequence ID" value="MBT1703053.1"/>
    <property type="molecule type" value="Genomic_DNA"/>
</dbReference>
<evidence type="ECO:0000256" key="2">
    <source>
        <dbReference type="HAMAP-Rule" id="MF_00984"/>
    </source>
</evidence>
<comment type="caution">
    <text evidence="2">Lacks conserved residue(s) required for the propagation of feature annotation.</text>
</comment>
<name>A0ABS5VNP0_9BACT</name>
<keyword evidence="1 2" id="KW-0238">DNA-binding</keyword>